<name>A0A8C5DA29_GOUWI</name>
<dbReference type="AlphaFoldDB" id="A0A8C5DA29"/>
<reference evidence="1" key="2">
    <citation type="submission" date="2025-08" db="UniProtKB">
        <authorList>
            <consortium name="Ensembl"/>
        </authorList>
    </citation>
    <scope>IDENTIFICATION</scope>
</reference>
<reference evidence="1" key="3">
    <citation type="submission" date="2025-09" db="UniProtKB">
        <authorList>
            <consortium name="Ensembl"/>
        </authorList>
    </citation>
    <scope>IDENTIFICATION</scope>
</reference>
<evidence type="ECO:0000313" key="1">
    <source>
        <dbReference type="Ensembl" id="ENSGWIP00000003813.1"/>
    </source>
</evidence>
<accession>A0A8C5DA29</accession>
<protein>
    <submittedName>
        <fullName evidence="1">Uncharacterized protein</fullName>
    </submittedName>
</protein>
<evidence type="ECO:0000313" key="2">
    <source>
        <dbReference type="Proteomes" id="UP000694680"/>
    </source>
</evidence>
<organism evidence="1 2">
    <name type="scientific">Gouania willdenowi</name>
    <name type="common">Blunt-snouted clingfish</name>
    <name type="synonym">Lepadogaster willdenowi</name>
    <dbReference type="NCBI Taxonomy" id="441366"/>
    <lineage>
        <taxon>Eukaryota</taxon>
        <taxon>Metazoa</taxon>
        <taxon>Chordata</taxon>
        <taxon>Craniata</taxon>
        <taxon>Vertebrata</taxon>
        <taxon>Euteleostomi</taxon>
        <taxon>Actinopterygii</taxon>
        <taxon>Neopterygii</taxon>
        <taxon>Teleostei</taxon>
        <taxon>Neoteleostei</taxon>
        <taxon>Acanthomorphata</taxon>
        <taxon>Ovalentaria</taxon>
        <taxon>Blenniimorphae</taxon>
        <taxon>Blenniiformes</taxon>
        <taxon>Gobiesocoidei</taxon>
        <taxon>Gobiesocidae</taxon>
        <taxon>Gobiesocinae</taxon>
        <taxon>Gouania</taxon>
    </lineage>
</organism>
<proteinExistence type="predicted"/>
<dbReference type="Ensembl" id="ENSGWIT00000004106.1">
    <property type="protein sequence ID" value="ENSGWIP00000003813.1"/>
    <property type="gene ID" value="ENSGWIG00000002057.1"/>
</dbReference>
<dbReference type="Proteomes" id="UP000694680">
    <property type="component" value="Chromosome 16"/>
</dbReference>
<sequence>MAGLLQTEEFYRRKFTEYQHTVYLTFRFSFIFHVSTFTQVKSKSKYKCDEVWYMTSWALSWRRRGNRSLLLHCRKLLRVSVGLFSTWILSRSLQISRPVRATRTFRGR</sequence>
<reference evidence="1" key="1">
    <citation type="submission" date="2020-06" db="EMBL/GenBank/DDBJ databases">
        <authorList>
            <consortium name="Wellcome Sanger Institute Data Sharing"/>
        </authorList>
    </citation>
    <scope>NUCLEOTIDE SEQUENCE [LARGE SCALE GENOMIC DNA]</scope>
</reference>
<keyword evidence="2" id="KW-1185">Reference proteome</keyword>